<feature type="non-terminal residue" evidence="1">
    <location>
        <position position="1"/>
    </location>
</feature>
<evidence type="ECO:0000313" key="2">
    <source>
        <dbReference type="EnsemblMetazoa" id="CapteP29229"/>
    </source>
</evidence>
<organism evidence="1">
    <name type="scientific">Capitella teleta</name>
    <name type="common">Polychaete worm</name>
    <dbReference type="NCBI Taxonomy" id="283909"/>
    <lineage>
        <taxon>Eukaryota</taxon>
        <taxon>Metazoa</taxon>
        <taxon>Spiralia</taxon>
        <taxon>Lophotrochozoa</taxon>
        <taxon>Annelida</taxon>
        <taxon>Polychaeta</taxon>
        <taxon>Sedentaria</taxon>
        <taxon>Scolecida</taxon>
        <taxon>Capitellidae</taxon>
        <taxon>Capitella</taxon>
    </lineage>
</organism>
<proteinExistence type="predicted"/>
<evidence type="ECO:0008006" key="4">
    <source>
        <dbReference type="Google" id="ProtNLM"/>
    </source>
</evidence>
<dbReference type="Proteomes" id="UP000014760">
    <property type="component" value="Unassembled WGS sequence"/>
</dbReference>
<reference evidence="3" key="1">
    <citation type="submission" date="2012-12" db="EMBL/GenBank/DDBJ databases">
        <authorList>
            <person name="Hellsten U."/>
            <person name="Grimwood J."/>
            <person name="Chapman J.A."/>
            <person name="Shapiro H."/>
            <person name="Aerts A."/>
            <person name="Otillar R.P."/>
            <person name="Terry A.Y."/>
            <person name="Boore J.L."/>
            <person name="Simakov O."/>
            <person name="Marletaz F."/>
            <person name="Cho S.-J."/>
            <person name="Edsinger-Gonzales E."/>
            <person name="Havlak P."/>
            <person name="Kuo D.-H."/>
            <person name="Larsson T."/>
            <person name="Lv J."/>
            <person name="Arendt D."/>
            <person name="Savage R."/>
            <person name="Osoegawa K."/>
            <person name="de Jong P."/>
            <person name="Lindberg D.R."/>
            <person name="Seaver E.C."/>
            <person name="Weisblat D.A."/>
            <person name="Putnam N.H."/>
            <person name="Grigoriev I.V."/>
            <person name="Rokhsar D.S."/>
        </authorList>
    </citation>
    <scope>NUCLEOTIDE SEQUENCE</scope>
    <source>
        <strain evidence="3">I ESC-2004</strain>
    </source>
</reference>
<dbReference type="HOGENOM" id="CLU_3020223_0_0_1"/>
<reference evidence="1 3" key="2">
    <citation type="journal article" date="2013" name="Nature">
        <title>Insights into bilaterian evolution from three spiralian genomes.</title>
        <authorList>
            <person name="Simakov O."/>
            <person name="Marletaz F."/>
            <person name="Cho S.J."/>
            <person name="Edsinger-Gonzales E."/>
            <person name="Havlak P."/>
            <person name="Hellsten U."/>
            <person name="Kuo D.H."/>
            <person name="Larsson T."/>
            <person name="Lv J."/>
            <person name="Arendt D."/>
            <person name="Savage R."/>
            <person name="Osoegawa K."/>
            <person name="de Jong P."/>
            <person name="Grimwood J."/>
            <person name="Chapman J.A."/>
            <person name="Shapiro H."/>
            <person name="Aerts A."/>
            <person name="Otillar R.P."/>
            <person name="Terry A.Y."/>
            <person name="Boore J.L."/>
            <person name="Grigoriev I.V."/>
            <person name="Lindberg D.R."/>
            <person name="Seaver E.C."/>
            <person name="Weisblat D.A."/>
            <person name="Putnam N.H."/>
            <person name="Rokhsar D.S."/>
        </authorList>
    </citation>
    <scope>NUCLEOTIDE SEQUENCE</scope>
    <source>
        <strain evidence="1 3">I ESC-2004</strain>
    </source>
</reference>
<dbReference type="EMBL" id="AMQN01010094">
    <property type="status" value="NOT_ANNOTATED_CDS"/>
    <property type="molecule type" value="Genomic_DNA"/>
</dbReference>
<reference evidence="2" key="3">
    <citation type="submission" date="2015-06" db="UniProtKB">
        <authorList>
            <consortium name="EnsemblMetazoa"/>
        </authorList>
    </citation>
    <scope>IDENTIFICATION</scope>
</reference>
<name>R7U009_CAPTE</name>
<evidence type="ECO:0000313" key="1">
    <source>
        <dbReference type="EMBL" id="ELT99299.1"/>
    </source>
</evidence>
<evidence type="ECO:0000313" key="3">
    <source>
        <dbReference type="Proteomes" id="UP000014760"/>
    </source>
</evidence>
<dbReference type="EMBL" id="KB307016">
    <property type="protein sequence ID" value="ELT99299.1"/>
    <property type="molecule type" value="Genomic_DNA"/>
</dbReference>
<feature type="non-terminal residue" evidence="1">
    <location>
        <position position="56"/>
    </location>
</feature>
<dbReference type="AlphaFoldDB" id="R7U009"/>
<keyword evidence="3" id="KW-1185">Reference proteome</keyword>
<protein>
    <recommendedName>
        <fullName evidence="4">Reverse transcriptase domain-containing protein</fullName>
    </recommendedName>
</protein>
<dbReference type="EnsemblMetazoa" id="CapteT29229">
    <property type="protein sequence ID" value="CapteP29229"/>
    <property type="gene ID" value="CapteG29229"/>
</dbReference>
<gene>
    <name evidence="1" type="ORF">CAPTEDRAFT_29229</name>
</gene>
<sequence length="56" mass="6260">STEIAPFTTIDQITASLDTNENVIGLFLNLRKVFDTVDYEILLQKLSVYGFHGNAL</sequence>
<accession>R7U009</accession>
<dbReference type="OrthoDB" id="10062389at2759"/>